<keyword evidence="1" id="KW-0175">Coiled coil</keyword>
<feature type="compositionally biased region" description="Basic and acidic residues" evidence="2">
    <location>
        <begin position="277"/>
        <end position="291"/>
    </location>
</feature>
<name>A0A4V4JXX2_AURPU</name>
<evidence type="ECO:0000313" key="5">
    <source>
        <dbReference type="Proteomes" id="UP000306584"/>
    </source>
</evidence>
<evidence type="ECO:0000256" key="2">
    <source>
        <dbReference type="SAM" id="MobiDB-lite"/>
    </source>
</evidence>
<proteinExistence type="predicted"/>
<dbReference type="AlphaFoldDB" id="A0A4V4JXX2"/>
<dbReference type="PROSITE" id="PS50097">
    <property type="entry name" value="BTB"/>
    <property type="match status" value="1"/>
</dbReference>
<protein>
    <recommendedName>
        <fullName evidence="3">BTB domain-containing protein</fullName>
    </recommendedName>
</protein>
<dbReference type="Pfam" id="PF00651">
    <property type="entry name" value="BTB"/>
    <property type="match status" value="1"/>
</dbReference>
<feature type="region of interest" description="Disordered" evidence="2">
    <location>
        <begin position="271"/>
        <end position="291"/>
    </location>
</feature>
<dbReference type="EMBL" id="QZBD01000036">
    <property type="protein sequence ID" value="THY34813.1"/>
    <property type="molecule type" value="Genomic_DNA"/>
</dbReference>
<feature type="coiled-coil region" evidence="1">
    <location>
        <begin position="216"/>
        <end position="243"/>
    </location>
</feature>
<gene>
    <name evidence="4" type="ORF">D6D01_01856</name>
</gene>
<evidence type="ECO:0000256" key="1">
    <source>
        <dbReference type="SAM" id="Coils"/>
    </source>
</evidence>
<feature type="domain" description="BTB" evidence="3">
    <location>
        <begin position="4"/>
        <end position="77"/>
    </location>
</feature>
<accession>A0A4V4JXX2</accession>
<organism evidence="4 5">
    <name type="scientific">Aureobasidium pullulans</name>
    <name type="common">Black yeast</name>
    <name type="synonym">Pullularia pullulans</name>
    <dbReference type="NCBI Taxonomy" id="5580"/>
    <lineage>
        <taxon>Eukaryota</taxon>
        <taxon>Fungi</taxon>
        <taxon>Dikarya</taxon>
        <taxon>Ascomycota</taxon>
        <taxon>Pezizomycotina</taxon>
        <taxon>Dothideomycetes</taxon>
        <taxon>Dothideomycetidae</taxon>
        <taxon>Dothideales</taxon>
        <taxon>Saccotheciaceae</taxon>
        <taxon>Aureobasidium</taxon>
    </lineage>
</organism>
<dbReference type="Proteomes" id="UP000306584">
    <property type="component" value="Unassembled WGS sequence"/>
</dbReference>
<dbReference type="Gene3D" id="3.30.710.10">
    <property type="entry name" value="Potassium Channel Kv1.1, Chain A"/>
    <property type="match status" value="1"/>
</dbReference>
<dbReference type="InterPro" id="IPR011333">
    <property type="entry name" value="SKP1/BTB/POZ_sf"/>
</dbReference>
<evidence type="ECO:0000259" key="3">
    <source>
        <dbReference type="PROSITE" id="PS50097"/>
    </source>
</evidence>
<reference evidence="4 5" key="1">
    <citation type="submission" date="2018-10" db="EMBL/GenBank/DDBJ databases">
        <title>Fifty Aureobasidium pullulans genomes reveal a recombining polyextremotolerant generalist.</title>
        <authorList>
            <person name="Gostincar C."/>
            <person name="Turk M."/>
            <person name="Zajc J."/>
            <person name="Gunde-Cimerman N."/>
        </authorList>
    </citation>
    <scope>NUCLEOTIDE SEQUENCE [LARGE SCALE GENOMIC DNA]</scope>
    <source>
        <strain evidence="4 5">EXF-6604</strain>
    </source>
</reference>
<comment type="caution">
    <text evidence="4">The sequence shown here is derived from an EMBL/GenBank/DDBJ whole genome shotgun (WGS) entry which is preliminary data.</text>
</comment>
<sequence length="291" mass="33919">MTWVDLILKTESKPDQKIRVMKFVLELSSPVFHAAFKENNFSNAASLEYEVAGYSETVVKSAIRRLNGYALDDIVDFDAEAIEFYMEVYLFANEYQIPLFEQLFESIVMLYDSNALCDLDTSHKDSLFVSAARFYGENKPGYVERKCRLSEEKYSEMTRRISNCQEEFREPCSLGKGCSYYDTCHCWQETGEWSDGFIEWIIGYDGRSWDKCLADKEAERIKMEERERQRSIAREEKRVAREKENKLYMDRPMLRNNASLLTDGAAYSAARFTSGSDDPRYTNEDHNHEIG</sequence>
<evidence type="ECO:0000313" key="4">
    <source>
        <dbReference type="EMBL" id="THY34813.1"/>
    </source>
</evidence>
<dbReference type="InterPro" id="IPR000210">
    <property type="entry name" value="BTB/POZ_dom"/>
</dbReference>